<gene>
    <name evidence="1" type="ORF">ERS852497_02057</name>
</gene>
<dbReference type="RefSeq" id="WP_022463648.1">
    <property type="nucleotide sequence ID" value="NZ_CZAJ01000019.1"/>
</dbReference>
<name>A0A174KTS6_9FIRM</name>
<evidence type="ECO:0000313" key="1">
    <source>
        <dbReference type="EMBL" id="CUP15402.1"/>
    </source>
</evidence>
<organism evidence="1 2">
    <name type="scientific">Agathobacter rectalis</name>
    <dbReference type="NCBI Taxonomy" id="39491"/>
    <lineage>
        <taxon>Bacteria</taxon>
        <taxon>Bacillati</taxon>
        <taxon>Bacillota</taxon>
        <taxon>Clostridia</taxon>
        <taxon>Lachnospirales</taxon>
        <taxon>Lachnospiraceae</taxon>
        <taxon>Agathobacter</taxon>
    </lineage>
</organism>
<reference evidence="1 2" key="1">
    <citation type="submission" date="2015-09" db="EMBL/GenBank/DDBJ databases">
        <authorList>
            <consortium name="Pathogen Informatics"/>
        </authorList>
    </citation>
    <scope>NUCLEOTIDE SEQUENCE [LARGE SCALE GENOMIC DNA]</scope>
    <source>
        <strain evidence="1 2">2789STDY5834884</strain>
    </source>
</reference>
<sequence length="53" mass="6479">MVDERLKEQYNQSVVELKEALKRDRIFGRIYRNMIVIMDKLEKILRKIGGERR</sequence>
<proteinExistence type="predicted"/>
<dbReference type="Proteomes" id="UP000095602">
    <property type="component" value="Unassembled WGS sequence"/>
</dbReference>
<accession>A0A174KTS6</accession>
<dbReference type="EMBL" id="CZAJ01000019">
    <property type="protein sequence ID" value="CUP15402.1"/>
    <property type="molecule type" value="Genomic_DNA"/>
</dbReference>
<protein>
    <submittedName>
        <fullName evidence="1">Uncharacterized protein</fullName>
    </submittedName>
</protein>
<dbReference type="AlphaFoldDB" id="A0A174KTS6"/>
<evidence type="ECO:0000313" key="2">
    <source>
        <dbReference type="Proteomes" id="UP000095602"/>
    </source>
</evidence>